<feature type="domain" description="FAM234A/B beta-propeller" evidence="7">
    <location>
        <begin position="232"/>
        <end position="388"/>
    </location>
</feature>
<feature type="transmembrane region" description="Helical" evidence="6">
    <location>
        <begin position="44"/>
        <end position="64"/>
    </location>
</feature>
<accession>A0A8C1W7H7</accession>
<dbReference type="PANTHER" id="PTHR21419:SF7">
    <property type="entry name" value="PROTEIN FAM234A"/>
    <property type="match status" value="1"/>
</dbReference>
<evidence type="ECO:0000313" key="9">
    <source>
        <dbReference type="Proteomes" id="UP000694700"/>
    </source>
</evidence>
<sequence length="392" mass="43317">MADTSERGLEAEPLKGEVAEGGVSKEKSCTEKLGVSRLNGWRTAAFLLSLFVCLVVVFAFSFILPCPVRPQYLSTWNHTLSDAATYDFLAVEDANEDKAMDVFFIYKDAAASRNTCLNLSIPCLVLTAVDGTDGKTLWERPLAAEFDWLECGVKGLGLQGTGCLVAHADNLTAIDKKTGVVRWQRSRSTVLNGNLPLITSPDLNADKADDFAILSYNPEAPSCDTEDWSNDAENTAVLVLSGSSGVVLWEMNLLFWTPNPRPASVLTLNTYSVFMLWGQSQGNQTNEMHSSFLLHPRLSQLLLERRNPAQDIVSFKAMLLERGRHACYLVLTGPDGRQGLEPGETEPVILTKRKIKDDVSESVALRVSADESITEDEVKQEFYRLRFSDKLL</sequence>
<dbReference type="InterPro" id="IPR045232">
    <property type="entry name" value="FAM234"/>
</dbReference>
<comment type="subcellular location">
    <subcellularLocation>
        <location evidence="1">Membrane</location>
        <topology evidence="1">Single-pass membrane protein</topology>
    </subcellularLocation>
</comment>
<evidence type="ECO:0000313" key="8">
    <source>
        <dbReference type="Ensembl" id="ENSCCRP00015061816.1"/>
    </source>
</evidence>
<name>A0A8C1W7H7_CYPCA</name>
<keyword evidence="3 6" id="KW-1133">Transmembrane helix</keyword>
<dbReference type="Gene3D" id="2.130.10.10">
    <property type="entry name" value="YVTN repeat-like/Quinoprotein amine dehydrogenase"/>
    <property type="match status" value="1"/>
</dbReference>
<reference evidence="8" key="1">
    <citation type="submission" date="2025-08" db="UniProtKB">
        <authorList>
            <consortium name="Ensembl"/>
        </authorList>
    </citation>
    <scope>IDENTIFICATION</scope>
</reference>
<proteinExistence type="inferred from homology"/>
<dbReference type="SUPFAM" id="SSF50998">
    <property type="entry name" value="Quinoprotein alcohol dehydrogenase-like"/>
    <property type="match status" value="1"/>
</dbReference>
<dbReference type="InterPro" id="IPR015943">
    <property type="entry name" value="WD40/YVTN_repeat-like_dom_sf"/>
</dbReference>
<dbReference type="PANTHER" id="PTHR21419">
    <property type="match status" value="1"/>
</dbReference>
<dbReference type="InterPro" id="IPR011047">
    <property type="entry name" value="Quinoprotein_ADH-like_sf"/>
</dbReference>
<organism evidence="8 9">
    <name type="scientific">Cyprinus carpio</name>
    <name type="common">Common carp</name>
    <dbReference type="NCBI Taxonomy" id="7962"/>
    <lineage>
        <taxon>Eukaryota</taxon>
        <taxon>Metazoa</taxon>
        <taxon>Chordata</taxon>
        <taxon>Craniata</taxon>
        <taxon>Vertebrata</taxon>
        <taxon>Euteleostomi</taxon>
        <taxon>Actinopterygii</taxon>
        <taxon>Neopterygii</taxon>
        <taxon>Teleostei</taxon>
        <taxon>Ostariophysi</taxon>
        <taxon>Cypriniformes</taxon>
        <taxon>Cyprinidae</taxon>
        <taxon>Cyprininae</taxon>
        <taxon>Cyprinus</taxon>
    </lineage>
</organism>
<evidence type="ECO:0000256" key="4">
    <source>
        <dbReference type="ARBA" id="ARBA00023136"/>
    </source>
</evidence>
<comment type="similarity">
    <text evidence="5">Belongs to the FAM234 family.</text>
</comment>
<dbReference type="Pfam" id="PF23727">
    <property type="entry name" value="Beta-prop_FAM234A_B"/>
    <property type="match status" value="2"/>
</dbReference>
<dbReference type="InterPro" id="IPR055409">
    <property type="entry name" value="Beta-prop_FAM234A_B"/>
</dbReference>
<dbReference type="GO" id="GO:0016020">
    <property type="term" value="C:membrane"/>
    <property type="evidence" value="ECO:0007669"/>
    <property type="project" value="UniProtKB-SubCell"/>
</dbReference>
<evidence type="ECO:0000256" key="5">
    <source>
        <dbReference type="ARBA" id="ARBA00025791"/>
    </source>
</evidence>
<dbReference type="AlphaFoldDB" id="A0A8C1W7H7"/>
<keyword evidence="2 6" id="KW-0812">Transmembrane</keyword>
<evidence type="ECO:0000256" key="6">
    <source>
        <dbReference type="SAM" id="Phobius"/>
    </source>
</evidence>
<evidence type="ECO:0000256" key="2">
    <source>
        <dbReference type="ARBA" id="ARBA00022692"/>
    </source>
</evidence>
<protein>
    <submittedName>
        <fullName evidence="8">Family with sequence similarity 234 member A</fullName>
    </submittedName>
</protein>
<dbReference type="Ensembl" id="ENSCCRT00015063840.1">
    <property type="protein sequence ID" value="ENSCCRP00015061816.1"/>
    <property type="gene ID" value="ENSCCRG00015025247.1"/>
</dbReference>
<dbReference type="Proteomes" id="UP000694700">
    <property type="component" value="Unplaced"/>
</dbReference>
<evidence type="ECO:0000256" key="1">
    <source>
        <dbReference type="ARBA" id="ARBA00004167"/>
    </source>
</evidence>
<evidence type="ECO:0000256" key="3">
    <source>
        <dbReference type="ARBA" id="ARBA00022989"/>
    </source>
</evidence>
<keyword evidence="4 6" id="KW-0472">Membrane</keyword>
<feature type="domain" description="FAM234A/B beta-propeller" evidence="7">
    <location>
        <begin position="76"/>
        <end position="219"/>
    </location>
</feature>
<evidence type="ECO:0000259" key="7">
    <source>
        <dbReference type="Pfam" id="PF23727"/>
    </source>
</evidence>